<name>A0ABQ5QAW6_9BACT</name>
<protein>
    <submittedName>
        <fullName evidence="2">Mucin desulfatase</fullName>
    </submittedName>
</protein>
<feature type="domain" description="Aminoglycoside phosphotransferase" evidence="1">
    <location>
        <begin position="26"/>
        <end position="266"/>
    </location>
</feature>
<dbReference type="PANTHER" id="PTHR21064">
    <property type="entry name" value="AMINOGLYCOSIDE PHOSPHOTRANSFERASE DOMAIN-CONTAINING PROTEIN-RELATED"/>
    <property type="match status" value="1"/>
</dbReference>
<dbReference type="SUPFAM" id="SSF56112">
    <property type="entry name" value="Protein kinase-like (PK-like)"/>
    <property type="match status" value="1"/>
</dbReference>
<gene>
    <name evidence="2" type="primary">nahK</name>
    <name evidence="2" type="ORF">GETHLI_00030</name>
</gene>
<proteinExistence type="predicted"/>
<dbReference type="InterPro" id="IPR002575">
    <property type="entry name" value="Aminoglycoside_PTrfase"/>
</dbReference>
<evidence type="ECO:0000259" key="1">
    <source>
        <dbReference type="Pfam" id="PF01636"/>
    </source>
</evidence>
<dbReference type="RefSeq" id="WP_285568643.1">
    <property type="nucleotide sequence ID" value="NZ_BSDE01000001.1"/>
</dbReference>
<dbReference type="Pfam" id="PF01636">
    <property type="entry name" value="APH"/>
    <property type="match status" value="1"/>
</dbReference>
<accession>A0ABQ5QAW6</accession>
<dbReference type="EMBL" id="BSDE01000001">
    <property type="protein sequence ID" value="GLH71501.1"/>
    <property type="molecule type" value="Genomic_DNA"/>
</dbReference>
<dbReference type="Gene3D" id="3.90.1200.10">
    <property type="match status" value="1"/>
</dbReference>
<reference evidence="2 3" key="1">
    <citation type="journal article" date="2023" name="Antonie Van Leeuwenhoek">
        <title>Mesoterricola silvestris gen. nov., sp. nov., Mesoterricola sediminis sp. nov., Geothrix oryzae sp. nov., Geothrix edaphica sp. nov., Geothrix rubra sp. nov., and Geothrix limicola sp. nov., six novel members of Acidobacteriota isolated from soils.</title>
        <authorList>
            <person name="Itoh H."/>
            <person name="Sugisawa Y."/>
            <person name="Mise K."/>
            <person name="Xu Z."/>
            <person name="Kuniyasu M."/>
            <person name="Ushijima N."/>
            <person name="Kawano K."/>
            <person name="Kobayashi E."/>
            <person name="Shiratori Y."/>
            <person name="Masuda Y."/>
            <person name="Senoo K."/>
        </authorList>
    </citation>
    <scope>NUCLEOTIDE SEQUENCE [LARGE SCALE GENOMIC DNA]</scope>
    <source>
        <strain evidence="2 3">Red804</strain>
    </source>
</reference>
<evidence type="ECO:0000313" key="3">
    <source>
        <dbReference type="Proteomes" id="UP001165069"/>
    </source>
</evidence>
<organism evidence="2 3">
    <name type="scientific">Geothrix limicola</name>
    <dbReference type="NCBI Taxonomy" id="2927978"/>
    <lineage>
        <taxon>Bacteria</taxon>
        <taxon>Pseudomonadati</taxon>
        <taxon>Acidobacteriota</taxon>
        <taxon>Holophagae</taxon>
        <taxon>Holophagales</taxon>
        <taxon>Holophagaceae</taxon>
        <taxon>Geothrix</taxon>
    </lineage>
</organism>
<evidence type="ECO:0000313" key="2">
    <source>
        <dbReference type="EMBL" id="GLH71501.1"/>
    </source>
</evidence>
<keyword evidence="3" id="KW-1185">Reference proteome</keyword>
<dbReference type="Proteomes" id="UP001165069">
    <property type="component" value="Unassembled WGS sequence"/>
</dbReference>
<comment type="caution">
    <text evidence="2">The sequence shown here is derived from an EMBL/GenBank/DDBJ whole genome shotgun (WGS) entry which is preliminary data.</text>
</comment>
<dbReference type="InterPro" id="IPR011009">
    <property type="entry name" value="Kinase-like_dom_sf"/>
</dbReference>
<dbReference type="PANTHER" id="PTHR21064:SF5">
    <property type="entry name" value="SLR1880 PROTEIN"/>
    <property type="match status" value="1"/>
</dbReference>
<sequence>MPVDASLLLDIARRFQVLGDLLSAVPYGTGHINDTYVVTCDQAGEPVRYLLQRLNTKIFKTPRGLMKNIEEVTGHIRGKLKRQGEPFTRRVLTLVPLADSGVCFLDDPELGFWRCYLFIEGARTYDVIERVEQAFEAAKAFGAFQSLLADYEGPSLHETIPDFHHTPKRLAALKAAVAEDPLGRARDCEADILFALERAPLAGRLVGLQAEGAIPERITHNDTKLNNVMLDDATGAGVCVIDLDTVMPGLSLCDFGDMVRTACNPLAEDDPDTSRMVARGDMFEALASGYLQGTGGALLPVEREHLVVAGQLLTYECGTRFLTDYLLGDTYFRTHRPAQNLDRARNQFALVRSLESQEEAFMGRIRNLV</sequence>
<dbReference type="InterPro" id="IPR050249">
    <property type="entry name" value="Pseudomonas-type_ThrB"/>
</dbReference>